<evidence type="ECO:0000313" key="1">
    <source>
        <dbReference type="EMBL" id="CAB4545139.1"/>
    </source>
</evidence>
<dbReference type="EMBL" id="CAEZST010000007">
    <property type="protein sequence ID" value="CAB4545139.1"/>
    <property type="molecule type" value="Genomic_DNA"/>
</dbReference>
<dbReference type="InterPro" id="IPR010428">
    <property type="entry name" value="Zincin_1"/>
</dbReference>
<proteinExistence type="predicted"/>
<evidence type="ECO:0000313" key="2">
    <source>
        <dbReference type="EMBL" id="CAB4574538.1"/>
    </source>
</evidence>
<dbReference type="SUPFAM" id="SSF55486">
    <property type="entry name" value="Metalloproteases ('zincins'), catalytic domain"/>
    <property type="match status" value="1"/>
</dbReference>
<reference evidence="2" key="1">
    <citation type="submission" date="2020-05" db="EMBL/GenBank/DDBJ databases">
        <authorList>
            <person name="Chiriac C."/>
            <person name="Salcher M."/>
            <person name="Ghai R."/>
            <person name="Kavagutti S V."/>
        </authorList>
    </citation>
    <scope>NUCLEOTIDE SEQUENCE</scope>
</reference>
<organism evidence="2">
    <name type="scientific">freshwater metagenome</name>
    <dbReference type="NCBI Taxonomy" id="449393"/>
    <lineage>
        <taxon>unclassified sequences</taxon>
        <taxon>metagenomes</taxon>
        <taxon>ecological metagenomes</taxon>
    </lineage>
</organism>
<dbReference type="AlphaFoldDB" id="A0A6J6ENU1"/>
<dbReference type="Pfam" id="PF06262">
    <property type="entry name" value="Zincin_1"/>
    <property type="match status" value="1"/>
</dbReference>
<dbReference type="EMBL" id="CAEZTO010000016">
    <property type="protein sequence ID" value="CAB4574538.1"/>
    <property type="molecule type" value="Genomic_DNA"/>
</dbReference>
<gene>
    <name evidence="1" type="ORF">UFOPK1503_00560</name>
    <name evidence="2" type="ORF">UFOPK1693_00947</name>
</gene>
<name>A0A6J6ENU1_9ZZZZ</name>
<protein>
    <submittedName>
        <fullName evidence="2">Unannotated protein</fullName>
    </submittedName>
</protein>
<sequence>MVEQTCEYLRNSFPELRDLKWQVEEVPELANGEVLTRYSVNKARMSITLFRIPIERLTYRGADFRAQIEQTVVSAAAELIGKDPWELIHPN</sequence>
<accession>A0A6J6ENU1</accession>